<accession>A0A150M317</accession>
<dbReference type="Proteomes" id="UP000075683">
    <property type="component" value="Unassembled WGS sequence"/>
</dbReference>
<proteinExistence type="predicted"/>
<dbReference type="EMBL" id="LQYT01000045">
    <property type="protein sequence ID" value="KYD18825.1"/>
    <property type="molecule type" value="Genomic_DNA"/>
</dbReference>
<comment type="caution">
    <text evidence="1">The sequence shown here is derived from an EMBL/GenBank/DDBJ whole genome shotgun (WGS) entry which is preliminary data.</text>
</comment>
<sequence length="53" mass="6116">MPPFFFHKPAIREFFLVLGGGFSFLQAFSMFQIEKPVLAEPEKFGNRGVHFHS</sequence>
<organism evidence="1 2">
    <name type="scientific">Caldibacillus debilis</name>
    <dbReference type="NCBI Taxonomy" id="301148"/>
    <lineage>
        <taxon>Bacteria</taxon>
        <taxon>Bacillati</taxon>
        <taxon>Bacillota</taxon>
        <taxon>Bacilli</taxon>
        <taxon>Bacillales</taxon>
        <taxon>Bacillaceae</taxon>
        <taxon>Caldibacillus</taxon>
    </lineage>
</organism>
<reference evidence="1 2" key="1">
    <citation type="submission" date="2016-01" db="EMBL/GenBank/DDBJ databases">
        <title>Draft Genome Sequences of Seven Thermophilic Sporeformers Isolated from Foods.</title>
        <authorList>
            <person name="Berendsen E.M."/>
            <person name="Wells-Bennik M.H."/>
            <person name="Krawcyk A.O."/>
            <person name="De Jong A."/>
            <person name="Holsappel S."/>
            <person name="Eijlander R.T."/>
            <person name="Kuipers O.P."/>
        </authorList>
    </citation>
    <scope>NUCLEOTIDE SEQUENCE [LARGE SCALE GENOMIC DNA]</scope>
    <source>
        <strain evidence="1 2">B4135</strain>
    </source>
</reference>
<name>A0A150M317_9BACI</name>
<evidence type="ECO:0000313" key="2">
    <source>
        <dbReference type="Proteomes" id="UP000075683"/>
    </source>
</evidence>
<gene>
    <name evidence="1" type="ORF">B4135_0052</name>
</gene>
<protein>
    <submittedName>
        <fullName evidence="1">Uncharacterized protein</fullName>
    </submittedName>
</protein>
<dbReference type="AlphaFoldDB" id="A0A150M317"/>
<evidence type="ECO:0000313" key="1">
    <source>
        <dbReference type="EMBL" id="KYD18825.1"/>
    </source>
</evidence>